<accession>A0ABR1ISL7</accession>
<reference evidence="2 3" key="1">
    <citation type="submission" date="2024-01" db="EMBL/GenBank/DDBJ databases">
        <title>A draft genome for the cacao thread blight pathogen Marasmiellus scandens.</title>
        <authorList>
            <person name="Baruah I.K."/>
            <person name="Leung J."/>
            <person name="Bukari Y."/>
            <person name="Amoako-Attah I."/>
            <person name="Meinhardt L.W."/>
            <person name="Bailey B.A."/>
            <person name="Cohen S.P."/>
        </authorList>
    </citation>
    <scope>NUCLEOTIDE SEQUENCE [LARGE SCALE GENOMIC DNA]</scope>
    <source>
        <strain evidence="2 3">GH-19</strain>
    </source>
</reference>
<feature type="signal peptide" evidence="1">
    <location>
        <begin position="1"/>
        <end position="20"/>
    </location>
</feature>
<comment type="caution">
    <text evidence="2">The sequence shown here is derived from an EMBL/GenBank/DDBJ whole genome shotgun (WGS) entry which is preliminary data.</text>
</comment>
<feature type="chain" id="PRO_5047324733" evidence="1">
    <location>
        <begin position="21"/>
        <end position="147"/>
    </location>
</feature>
<evidence type="ECO:0000313" key="2">
    <source>
        <dbReference type="EMBL" id="KAK7438916.1"/>
    </source>
</evidence>
<proteinExistence type="predicted"/>
<dbReference type="EMBL" id="JBANRG010000076">
    <property type="protein sequence ID" value="KAK7438916.1"/>
    <property type="molecule type" value="Genomic_DNA"/>
</dbReference>
<sequence>MKFPLFLSAFALTFIQPILATTLDYLPAIPLVGDLIAEYEKLNDACKNGGPSVYVGVHYEGIEEPITFEYDECYPYKIDGHFAKQAVFCRVAYCFDTISESEGECGGLSLPPVTVPVGPPETLVNVGHFANAVGDGAICYKDLKIAL</sequence>
<keyword evidence="1" id="KW-0732">Signal</keyword>
<keyword evidence="3" id="KW-1185">Reference proteome</keyword>
<evidence type="ECO:0000256" key="1">
    <source>
        <dbReference type="SAM" id="SignalP"/>
    </source>
</evidence>
<evidence type="ECO:0000313" key="3">
    <source>
        <dbReference type="Proteomes" id="UP001498398"/>
    </source>
</evidence>
<gene>
    <name evidence="2" type="ORF">VKT23_017843</name>
</gene>
<dbReference type="Proteomes" id="UP001498398">
    <property type="component" value="Unassembled WGS sequence"/>
</dbReference>
<protein>
    <submittedName>
        <fullName evidence="2">Uncharacterized protein</fullName>
    </submittedName>
</protein>
<name>A0ABR1ISL7_9AGAR</name>
<organism evidence="2 3">
    <name type="scientific">Marasmiellus scandens</name>
    <dbReference type="NCBI Taxonomy" id="2682957"/>
    <lineage>
        <taxon>Eukaryota</taxon>
        <taxon>Fungi</taxon>
        <taxon>Dikarya</taxon>
        <taxon>Basidiomycota</taxon>
        <taxon>Agaricomycotina</taxon>
        <taxon>Agaricomycetes</taxon>
        <taxon>Agaricomycetidae</taxon>
        <taxon>Agaricales</taxon>
        <taxon>Marasmiineae</taxon>
        <taxon>Omphalotaceae</taxon>
        <taxon>Marasmiellus</taxon>
    </lineage>
</organism>